<dbReference type="InterPro" id="IPR010982">
    <property type="entry name" value="Lambda_DNA-bd_dom_sf"/>
</dbReference>
<sequence length="321" mass="38269">MSHLSSSIGYEIKRIRKEKNMTQAELCKGICSQAEISKVENGKNSPTIDWLQQVAKRLKVPLSMLFEDHLRSDMFTSYDQQLLRLLQSHQFEEARMIIDDIKNKIDYDEIKFLAMYYEIIIHEKRNFRTYLETIGEFKQLLMHTSLQFKSPTLYLRIHMAIAISFIEHEDFDSAENSFQELLRFNYDTTELKKVRIKILYNYAKQLSEQNRNQLGLEITEQGIQESLQIEDGQLLGQLYYQRGYFKKILNRNPSDIQKDFTMAYSLFRTFNLPVHEKIYLKKIVHLFYFVFRIVHLSFYMQEVPVQSIQMHDRGIVDALLK</sequence>
<dbReference type="CDD" id="cd00093">
    <property type="entry name" value="HTH_XRE"/>
    <property type="match status" value="1"/>
</dbReference>
<dbReference type="Pfam" id="PF01381">
    <property type="entry name" value="HTH_3"/>
    <property type="match status" value="1"/>
</dbReference>
<dbReference type="AlphaFoldDB" id="A0A0V8GKH6"/>
<dbReference type="PANTHER" id="PTHR37038">
    <property type="entry name" value="TRANSCRIPTIONAL REGULATOR-RELATED"/>
    <property type="match status" value="1"/>
</dbReference>
<dbReference type="Pfam" id="PF18768">
    <property type="entry name" value="RNPP_C"/>
    <property type="match status" value="1"/>
</dbReference>
<dbReference type="Gene3D" id="1.25.40.10">
    <property type="entry name" value="Tetratricopeptide repeat domain"/>
    <property type="match status" value="1"/>
</dbReference>
<gene>
    <name evidence="2" type="ORF">AS033_05220</name>
</gene>
<evidence type="ECO:0000313" key="3">
    <source>
        <dbReference type="Proteomes" id="UP000053797"/>
    </source>
</evidence>
<comment type="caution">
    <text evidence="2">The sequence shown here is derived from an EMBL/GenBank/DDBJ whole genome shotgun (WGS) entry which is preliminary data.</text>
</comment>
<dbReference type="SMART" id="SM00530">
    <property type="entry name" value="HTH_XRE"/>
    <property type="match status" value="1"/>
</dbReference>
<feature type="domain" description="HTH cro/C1-type" evidence="1">
    <location>
        <begin position="12"/>
        <end position="65"/>
    </location>
</feature>
<dbReference type="SUPFAM" id="SSF47413">
    <property type="entry name" value="lambda repressor-like DNA-binding domains"/>
    <property type="match status" value="1"/>
</dbReference>
<dbReference type="EMBL" id="LNQL01000001">
    <property type="protein sequence ID" value="KSU50782.1"/>
    <property type="molecule type" value="Genomic_DNA"/>
</dbReference>
<name>A0A0V8GKH6_9BACL</name>
<dbReference type="SUPFAM" id="SSF48452">
    <property type="entry name" value="TPR-like"/>
    <property type="match status" value="1"/>
</dbReference>
<organism evidence="2 3">
    <name type="scientific">Exiguobacterium indicum</name>
    <dbReference type="NCBI Taxonomy" id="296995"/>
    <lineage>
        <taxon>Bacteria</taxon>
        <taxon>Bacillati</taxon>
        <taxon>Bacillota</taxon>
        <taxon>Bacilli</taxon>
        <taxon>Bacillales</taxon>
        <taxon>Bacillales Family XII. Incertae Sedis</taxon>
        <taxon>Exiguobacterium</taxon>
    </lineage>
</organism>
<reference evidence="2 3" key="1">
    <citation type="journal article" date="2015" name="Int. J. Syst. Evol. Microbiol.">
        <title>Exiguobacterium enclense sp. nov., isolated from sediment.</title>
        <authorList>
            <person name="Dastager S.G."/>
            <person name="Mawlankar R."/>
            <person name="Sonalkar V.V."/>
            <person name="Thorat M.N."/>
            <person name="Mual P."/>
            <person name="Verma A."/>
            <person name="Krishnamurthi S."/>
            <person name="Tang S.K."/>
            <person name="Li W.J."/>
        </authorList>
    </citation>
    <scope>NUCLEOTIDE SEQUENCE [LARGE SCALE GENOMIC DNA]</scope>
    <source>
        <strain evidence="2 3">NIO-1109</strain>
    </source>
</reference>
<dbReference type="RefSeq" id="WP_058264850.1">
    <property type="nucleotide sequence ID" value="NZ_FMYN01000001.1"/>
</dbReference>
<dbReference type="PANTHER" id="PTHR37038:SF14">
    <property type="entry name" value="TRANSCRIPTIONAL ACTIVATOR"/>
    <property type="match status" value="1"/>
</dbReference>
<dbReference type="InterPro" id="IPR011990">
    <property type="entry name" value="TPR-like_helical_dom_sf"/>
</dbReference>
<dbReference type="Proteomes" id="UP000053797">
    <property type="component" value="Unassembled WGS sequence"/>
</dbReference>
<proteinExistence type="predicted"/>
<dbReference type="InterPro" id="IPR041315">
    <property type="entry name" value="PlcR_TPR"/>
</dbReference>
<evidence type="ECO:0000313" key="2">
    <source>
        <dbReference type="EMBL" id="KSU50782.1"/>
    </source>
</evidence>
<protein>
    <recommendedName>
        <fullName evidence="1">HTH cro/C1-type domain-containing protein</fullName>
    </recommendedName>
</protein>
<accession>A0A0V8GKH6</accession>
<dbReference type="InterPro" id="IPR053163">
    <property type="entry name" value="HTH-type_regulator_Rgg"/>
</dbReference>
<dbReference type="InterPro" id="IPR001387">
    <property type="entry name" value="Cro/C1-type_HTH"/>
</dbReference>
<dbReference type="GO" id="GO:0003677">
    <property type="term" value="F:DNA binding"/>
    <property type="evidence" value="ECO:0007669"/>
    <property type="project" value="InterPro"/>
</dbReference>
<dbReference type="PROSITE" id="PS50943">
    <property type="entry name" value="HTH_CROC1"/>
    <property type="match status" value="1"/>
</dbReference>
<evidence type="ECO:0000259" key="1">
    <source>
        <dbReference type="PROSITE" id="PS50943"/>
    </source>
</evidence>